<gene>
    <name evidence="2" type="ORF">AU255_02535</name>
</gene>
<reference evidence="2 3" key="1">
    <citation type="submission" date="2015-12" db="EMBL/GenBank/DDBJ databases">
        <authorList>
            <person name="Shamseldin A."/>
            <person name="Moawad H."/>
            <person name="Abd El-Rahim W.M."/>
            <person name="Sadowsky M.J."/>
        </authorList>
    </citation>
    <scope>NUCLEOTIDE SEQUENCE [LARGE SCALE GENOMIC DNA]</scope>
    <source>
        <strain evidence="2 3">WF1</strain>
    </source>
</reference>
<dbReference type="EMBL" id="LPUF01000001">
    <property type="protein sequence ID" value="OQK16802.1"/>
    <property type="molecule type" value="Genomic_DNA"/>
</dbReference>
<accession>A0A1V8M5G4</accession>
<sequence>MFKKAIISSLLLASSFTALAEEEAHLHAGDLQPWRIGAEINLNSQLFEVDFGDLGGGAFATDEPGVDVNVEKGAFQPGNWLQFQLQGQLLFWDGDEWTTAMPNEEHVNIIDALDNTVSIDAHGVSEGLAVIGEIDANGALHAHIDFSLLDASNNLNGSQGAYRIELKLFESAANSDLSVSYAAKPVVIVFNQGLEEAEFEHAIEALGDDPHEAVIYDDVSGILSILEVKAFGRHYKVELQDQGDFLFKLTDAEEISE</sequence>
<evidence type="ECO:0000313" key="3">
    <source>
        <dbReference type="Proteomes" id="UP000191980"/>
    </source>
</evidence>
<dbReference type="OrthoDB" id="5570760at2"/>
<dbReference type="STRING" id="1420851.AU255_02535"/>
<dbReference type="RefSeq" id="WP_080521422.1">
    <property type="nucleotide sequence ID" value="NZ_LPUF01000001.1"/>
</dbReference>
<organism evidence="2 3">
    <name type="scientific">Methyloprofundus sedimenti</name>
    <dbReference type="NCBI Taxonomy" id="1420851"/>
    <lineage>
        <taxon>Bacteria</taxon>
        <taxon>Pseudomonadati</taxon>
        <taxon>Pseudomonadota</taxon>
        <taxon>Gammaproteobacteria</taxon>
        <taxon>Methylococcales</taxon>
        <taxon>Methylococcaceae</taxon>
        <taxon>Methyloprofundus</taxon>
    </lineage>
</organism>
<comment type="caution">
    <text evidence="2">The sequence shown here is derived from an EMBL/GenBank/DDBJ whole genome shotgun (WGS) entry which is preliminary data.</text>
</comment>
<dbReference type="Proteomes" id="UP000191980">
    <property type="component" value="Unassembled WGS sequence"/>
</dbReference>
<keyword evidence="3" id="KW-1185">Reference proteome</keyword>
<feature type="signal peptide" evidence="1">
    <location>
        <begin position="1"/>
        <end position="20"/>
    </location>
</feature>
<protein>
    <submittedName>
        <fullName evidence="2">Uncharacterized protein</fullName>
    </submittedName>
</protein>
<evidence type="ECO:0000313" key="2">
    <source>
        <dbReference type="EMBL" id="OQK16802.1"/>
    </source>
</evidence>
<evidence type="ECO:0000256" key="1">
    <source>
        <dbReference type="SAM" id="SignalP"/>
    </source>
</evidence>
<name>A0A1V8M5G4_9GAMM</name>
<dbReference type="AlphaFoldDB" id="A0A1V8M5G4"/>
<feature type="chain" id="PRO_5013048427" evidence="1">
    <location>
        <begin position="21"/>
        <end position="257"/>
    </location>
</feature>
<proteinExistence type="predicted"/>
<keyword evidence="1" id="KW-0732">Signal</keyword>